<protein>
    <submittedName>
        <fullName evidence="5">Transcriptional regulator, MarR family</fullName>
    </submittedName>
</protein>
<name>A0A1H0TVM0_SELRU</name>
<keyword evidence="1" id="KW-0805">Transcription regulation</keyword>
<gene>
    <name evidence="5" type="ORF">SAMN05216366_12626</name>
</gene>
<dbReference type="PROSITE" id="PS50995">
    <property type="entry name" value="HTH_MARR_2"/>
    <property type="match status" value="1"/>
</dbReference>
<evidence type="ECO:0000313" key="6">
    <source>
        <dbReference type="Proteomes" id="UP000182412"/>
    </source>
</evidence>
<dbReference type="Gene3D" id="1.10.10.10">
    <property type="entry name" value="Winged helix-like DNA-binding domain superfamily/Winged helix DNA-binding domain"/>
    <property type="match status" value="1"/>
</dbReference>
<dbReference type="Pfam" id="PF12802">
    <property type="entry name" value="MarR_2"/>
    <property type="match status" value="1"/>
</dbReference>
<organism evidence="5 6">
    <name type="scientific">Selenomonas ruminantium</name>
    <dbReference type="NCBI Taxonomy" id="971"/>
    <lineage>
        <taxon>Bacteria</taxon>
        <taxon>Bacillati</taxon>
        <taxon>Bacillota</taxon>
        <taxon>Negativicutes</taxon>
        <taxon>Selenomonadales</taxon>
        <taxon>Selenomonadaceae</taxon>
        <taxon>Selenomonas</taxon>
    </lineage>
</organism>
<dbReference type="PANTHER" id="PTHR42756:SF1">
    <property type="entry name" value="TRANSCRIPTIONAL REPRESSOR OF EMRAB OPERON"/>
    <property type="match status" value="1"/>
</dbReference>
<evidence type="ECO:0000259" key="4">
    <source>
        <dbReference type="PROSITE" id="PS50995"/>
    </source>
</evidence>
<dbReference type="GO" id="GO:0003677">
    <property type="term" value="F:DNA binding"/>
    <property type="evidence" value="ECO:0007669"/>
    <property type="project" value="UniProtKB-KW"/>
</dbReference>
<evidence type="ECO:0000313" key="5">
    <source>
        <dbReference type="EMBL" id="SDP57596.1"/>
    </source>
</evidence>
<evidence type="ECO:0000256" key="1">
    <source>
        <dbReference type="ARBA" id="ARBA00023015"/>
    </source>
</evidence>
<keyword evidence="2" id="KW-0238">DNA-binding</keyword>
<dbReference type="InterPro" id="IPR000835">
    <property type="entry name" value="HTH_MarR-typ"/>
</dbReference>
<dbReference type="Proteomes" id="UP000182412">
    <property type="component" value="Unassembled WGS sequence"/>
</dbReference>
<dbReference type="SUPFAM" id="SSF46785">
    <property type="entry name" value="Winged helix' DNA-binding domain"/>
    <property type="match status" value="1"/>
</dbReference>
<dbReference type="PRINTS" id="PR00598">
    <property type="entry name" value="HTHMARR"/>
</dbReference>
<evidence type="ECO:0000256" key="3">
    <source>
        <dbReference type="ARBA" id="ARBA00023163"/>
    </source>
</evidence>
<dbReference type="InterPro" id="IPR036388">
    <property type="entry name" value="WH-like_DNA-bd_sf"/>
</dbReference>
<proteinExistence type="predicted"/>
<feature type="domain" description="HTH marR-type" evidence="4">
    <location>
        <begin position="1"/>
        <end position="136"/>
    </location>
</feature>
<accession>A0A1H0TVM0</accession>
<dbReference type="RefSeq" id="WP_074572963.1">
    <property type="nucleotide sequence ID" value="NZ_FNJQ01000026.1"/>
</dbReference>
<dbReference type="AlphaFoldDB" id="A0A1H0TVM0"/>
<sequence length="160" mass="18787">MDEYVNWGRWFSILHRRSQLFVVEACQKFGLTFSEYIMLIRIYDHEGAKQDDLAAMLYLDKAVVTRTINLLVDKGFIYREADAGDRRIRHIYLTDFGREQHEFLRNVIQGWVDYLVEDMDKAEVKELFEGFHKLVEKACDADLVELAKHLPTGGAVREKL</sequence>
<dbReference type="GO" id="GO:0003700">
    <property type="term" value="F:DNA-binding transcription factor activity"/>
    <property type="evidence" value="ECO:0007669"/>
    <property type="project" value="InterPro"/>
</dbReference>
<dbReference type="EMBL" id="FNJQ01000026">
    <property type="protein sequence ID" value="SDP57596.1"/>
    <property type="molecule type" value="Genomic_DNA"/>
</dbReference>
<dbReference type="OrthoDB" id="6462103at2"/>
<dbReference type="InterPro" id="IPR036390">
    <property type="entry name" value="WH_DNA-bd_sf"/>
</dbReference>
<evidence type="ECO:0000256" key="2">
    <source>
        <dbReference type="ARBA" id="ARBA00023125"/>
    </source>
</evidence>
<keyword evidence="3" id="KW-0804">Transcription</keyword>
<dbReference type="SMART" id="SM00347">
    <property type="entry name" value="HTH_MARR"/>
    <property type="match status" value="1"/>
</dbReference>
<dbReference type="PANTHER" id="PTHR42756">
    <property type="entry name" value="TRANSCRIPTIONAL REGULATOR, MARR"/>
    <property type="match status" value="1"/>
</dbReference>
<reference evidence="5 6" key="1">
    <citation type="submission" date="2016-10" db="EMBL/GenBank/DDBJ databases">
        <authorList>
            <person name="de Groot N.N."/>
        </authorList>
    </citation>
    <scope>NUCLEOTIDE SEQUENCE [LARGE SCALE GENOMIC DNA]</scope>
    <source>
        <strain evidence="5 6">S137</strain>
    </source>
</reference>